<reference evidence="7" key="1">
    <citation type="submission" date="2017-09" db="EMBL/GenBank/DDBJ databases">
        <title>Depth-based differentiation of microbial function through sediment-hosted aquifers and enrichment of novel symbionts in the deep terrestrial subsurface.</title>
        <authorList>
            <person name="Probst A.J."/>
            <person name="Ladd B."/>
            <person name="Jarett J.K."/>
            <person name="Geller-Mcgrath D.E."/>
            <person name="Sieber C.M.K."/>
            <person name="Emerson J.B."/>
            <person name="Anantharaman K."/>
            <person name="Thomas B.C."/>
            <person name="Malmstrom R."/>
            <person name="Stieglmeier M."/>
            <person name="Klingl A."/>
            <person name="Woyke T."/>
            <person name="Ryan C.M."/>
            <person name="Banfield J.F."/>
        </authorList>
    </citation>
    <scope>NUCLEOTIDE SEQUENCE [LARGE SCALE GENOMIC DNA]</scope>
</reference>
<keyword evidence="4" id="KW-1133">Transmembrane helix</keyword>
<sequence>MDSLNSKIRRSINKIKNILSILFFRLIKIKKFNDFDNGYHQNGLDRKLVYSLSKSKIPNLKQIKYIKKFLNPRELWLIRASLFFLILSSVFLGFRLYQKHLKIMPIAGGEYIEGLVGYPQYINPLYSYFSDVDSDISNLVFSSFFKRDKDGHLVNDLAESYEISEDNKIYIIKIRPDAKWHNGSALAVNDIMFTFNTIKDIKYNSPLRSSFIGAEIEKVDNSTIKFILTEPYAAFLELLTFSIIPEELWYKIPPKSFGLAELNLKPVGSGPYKFKSLTKDKTGLIKDYHLIANEDYYGIKPKITNLSFYFFNNFEEAINALNANNIEGISYLPKYLESNLVLPMSFNIHKLNQPQLNAIFFNQKNNKFLADIKIRRALSLTINKNEIINNVLKEGAGLIDGPILPNNFAYNKNNKDYFNRDEAIKLLDESGWKVKEITAEDIKQAEIDMASADEKVANRAKQILSLGIGQWRVKDDAFLVIRITAVDSEENIKVAEAIKNYWENLNIKVNLEQAAAIQIQADIIKSRNFEVLLYSQIVGDDPDTYAYWHSSQAGANGLNLSDYANNEVDKLLEDARLTADISKRKEYYKKFQEIISEDIPAIFLYSPRYNYIQSKKIKNFNMENILVPSDRFNDVFSWYIKTGKKLVWD</sequence>
<gene>
    <name evidence="6" type="ORF">COS18_03855</name>
</gene>
<keyword evidence="3" id="KW-0732">Signal</keyword>
<dbReference type="InterPro" id="IPR039424">
    <property type="entry name" value="SBP_5"/>
</dbReference>
<evidence type="ECO:0000313" key="7">
    <source>
        <dbReference type="Proteomes" id="UP000228896"/>
    </source>
</evidence>
<keyword evidence="4" id="KW-0812">Transmembrane</keyword>
<proteinExistence type="inferred from homology"/>
<accession>A0A2M7DM60</accession>
<keyword evidence="2" id="KW-0813">Transport</keyword>
<evidence type="ECO:0000256" key="3">
    <source>
        <dbReference type="ARBA" id="ARBA00022729"/>
    </source>
</evidence>
<dbReference type="SUPFAM" id="SSF53850">
    <property type="entry name" value="Periplasmic binding protein-like II"/>
    <property type="match status" value="1"/>
</dbReference>
<evidence type="ECO:0000313" key="6">
    <source>
        <dbReference type="EMBL" id="PIV50865.1"/>
    </source>
</evidence>
<feature type="domain" description="Solute-binding protein family 5" evidence="5">
    <location>
        <begin position="153"/>
        <end position="554"/>
    </location>
</feature>
<dbReference type="Gene3D" id="3.10.105.10">
    <property type="entry name" value="Dipeptide-binding Protein, Domain 3"/>
    <property type="match status" value="1"/>
</dbReference>
<evidence type="ECO:0000259" key="5">
    <source>
        <dbReference type="Pfam" id="PF00496"/>
    </source>
</evidence>
<dbReference type="Pfam" id="PF00496">
    <property type="entry name" value="SBP_bac_5"/>
    <property type="match status" value="1"/>
</dbReference>
<evidence type="ECO:0000256" key="4">
    <source>
        <dbReference type="SAM" id="Phobius"/>
    </source>
</evidence>
<dbReference type="InterPro" id="IPR000914">
    <property type="entry name" value="SBP_5_dom"/>
</dbReference>
<comment type="similarity">
    <text evidence="1">Belongs to the bacterial solute-binding protein 5 family.</text>
</comment>
<dbReference type="Proteomes" id="UP000228896">
    <property type="component" value="Unassembled WGS sequence"/>
</dbReference>
<comment type="caution">
    <text evidence="6">The sequence shown here is derived from an EMBL/GenBank/DDBJ whole genome shotgun (WGS) entry which is preliminary data.</text>
</comment>
<dbReference type="Gene3D" id="3.90.76.10">
    <property type="entry name" value="Dipeptide-binding Protein, Domain 1"/>
    <property type="match status" value="1"/>
</dbReference>
<keyword evidence="4" id="KW-0472">Membrane</keyword>
<protein>
    <recommendedName>
        <fullName evidence="5">Solute-binding protein family 5 domain-containing protein</fullName>
    </recommendedName>
</protein>
<dbReference type="AlphaFoldDB" id="A0A2M7DM60"/>
<dbReference type="GO" id="GO:0015833">
    <property type="term" value="P:peptide transport"/>
    <property type="evidence" value="ECO:0007669"/>
    <property type="project" value="TreeGrafter"/>
</dbReference>
<evidence type="ECO:0000256" key="2">
    <source>
        <dbReference type="ARBA" id="ARBA00022448"/>
    </source>
</evidence>
<dbReference type="EMBL" id="PETS01000102">
    <property type="protein sequence ID" value="PIV50865.1"/>
    <property type="molecule type" value="Genomic_DNA"/>
</dbReference>
<feature type="transmembrane region" description="Helical" evidence="4">
    <location>
        <begin position="76"/>
        <end position="97"/>
    </location>
</feature>
<dbReference type="GO" id="GO:1904680">
    <property type="term" value="F:peptide transmembrane transporter activity"/>
    <property type="evidence" value="ECO:0007669"/>
    <property type="project" value="TreeGrafter"/>
</dbReference>
<dbReference type="PANTHER" id="PTHR30290">
    <property type="entry name" value="PERIPLASMIC BINDING COMPONENT OF ABC TRANSPORTER"/>
    <property type="match status" value="1"/>
</dbReference>
<organism evidence="6 7">
    <name type="scientific">Candidatus Falkowbacteria bacterium CG02_land_8_20_14_3_00_36_14</name>
    <dbReference type="NCBI Taxonomy" id="1974560"/>
    <lineage>
        <taxon>Bacteria</taxon>
        <taxon>Candidatus Falkowiibacteriota</taxon>
    </lineage>
</organism>
<evidence type="ECO:0000256" key="1">
    <source>
        <dbReference type="ARBA" id="ARBA00005695"/>
    </source>
</evidence>
<dbReference type="Gene3D" id="3.40.190.10">
    <property type="entry name" value="Periplasmic binding protein-like II"/>
    <property type="match status" value="1"/>
</dbReference>
<dbReference type="PANTHER" id="PTHR30290:SF9">
    <property type="entry name" value="OLIGOPEPTIDE-BINDING PROTEIN APPA"/>
    <property type="match status" value="1"/>
</dbReference>
<name>A0A2M7DM60_9BACT</name>